<comment type="similarity">
    <text evidence="2 14 15">Belongs to the TonB-dependent receptor family.</text>
</comment>
<sequence>MRKISITACFISAFYFGQAQPEIAKDSVKSVGEVLINTEKKIHVNYLNIKGLEAPMSINVLDNKTLEEMNITKVEDAVRNIPGIHSVNQYGAFQFFNIRGFDDFVVLNDGIRDERHTITQSAPITNLASVERIESLKGPSGEMFGHSALGGIINIVRKKPTEKFTGNGAVTIGSYNTQNYTLGLGGAIIPNRLRFRLDSGIHKTDGWRNISEKTRNVAATLQYFINNHTELELFAQHNNDYFQGDAGVPLDNFGNVIKGLDYTQSYSNPHDYTKNKRTELKLKFTHKLNNGSRLTNTLSHYDDSIDYMLDEVLFYNPNTKAINLYNGAYHFNHLTKPTSNQLDYHFSFNTGGIKHHAMAGNTISYLDRKTLYKNIIYDGAVESTYPHFSNRRPGELSKIYEIKELLIGTYFHNWIQFTDNFKTLIGLRYDSFDGTYHPRRAVDEAVTTNRDKFHNFSFRLGLSYQPVQDFMTIYGSASNFFKPTRSHNHRTNTAFLPQRGFQTEVGVKFHKKNLYNITASGFYIEKSNVIVGHNILSQVGGANSKGFELDADFTIRKNLYLKLGYAFTDARFISKGQSDENKEIIGKKTPWTPLHTANSWINYEFDHALKGLGIGAGVYFVDKAYQNQFNDQYLPAYTLANGTIYYKTKNNIRLGFNIENIFNQLYFRSALSSNDLYSAPQHQAYRSLMQGYPGRGRNFSITLSYQY</sequence>
<keyword evidence="5" id="KW-0410">Iron transport</keyword>
<dbReference type="InterPro" id="IPR039426">
    <property type="entry name" value="TonB-dep_rcpt-like"/>
</dbReference>
<protein>
    <submittedName>
        <fullName evidence="18">Virulence-associated outer membrane protein Vir-90</fullName>
    </submittedName>
</protein>
<dbReference type="GO" id="GO:0015344">
    <property type="term" value="F:siderophore uptake transmembrane transporter activity"/>
    <property type="evidence" value="ECO:0007669"/>
    <property type="project" value="TreeGrafter"/>
</dbReference>
<feature type="domain" description="TonB-dependent receptor-like beta-barrel" evidence="16">
    <location>
        <begin position="230"/>
        <end position="661"/>
    </location>
</feature>
<proteinExistence type="inferred from homology"/>
<dbReference type="InterPro" id="IPR037066">
    <property type="entry name" value="Plug_dom_sf"/>
</dbReference>
<dbReference type="GO" id="GO:0015891">
    <property type="term" value="P:siderophore transport"/>
    <property type="evidence" value="ECO:0007669"/>
    <property type="project" value="InterPro"/>
</dbReference>
<dbReference type="InterPro" id="IPR012910">
    <property type="entry name" value="Plug_dom"/>
</dbReference>
<dbReference type="InterPro" id="IPR000531">
    <property type="entry name" value="Beta-barrel_TonB"/>
</dbReference>
<evidence type="ECO:0000256" key="1">
    <source>
        <dbReference type="ARBA" id="ARBA00004571"/>
    </source>
</evidence>
<keyword evidence="11 14" id="KW-0472">Membrane</keyword>
<evidence type="ECO:0000259" key="16">
    <source>
        <dbReference type="Pfam" id="PF00593"/>
    </source>
</evidence>
<dbReference type="Pfam" id="PF00593">
    <property type="entry name" value="TonB_dep_Rec_b-barrel"/>
    <property type="match status" value="1"/>
</dbReference>
<reference evidence="18 19" key="1">
    <citation type="submission" date="2018-06" db="EMBL/GenBank/DDBJ databases">
        <authorList>
            <consortium name="Pathogen Informatics"/>
            <person name="Doyle S."/>
        </authorList>
    </citation>
    <scope>NUCLEOTIDE SEQUENCE [LARGE SCALE GENOMIC DNA]</scope>
    <source>
        <strain evidence="18 19">NCTC11661</strain>
    </source>
</reference>
<keyword evidence="6 14" id="KW-0812">Transmembrane</keyword>
<evidence type="ECO:0000256" key="2">
    <source>
        <dbReference type="ARBA" id="ARBA00009810"/>
    </source>
</evidence>
<evidence type="ECO:0000256" key="3">
    <source>
        <dbReference type="ARBA" id="ARBA00022448"/>
    </source>
</evidence>
<keyword evidence="12" id="KW-0675">Receptor</keyword>
<evidence type="ECO:0000256" key="7">
    <source>
        <dbReference type="ARBA" id="ARBA00022729"/>
    </source>
</evidence>
<accession>A0A376BYG3</accession>
<dbReference type="CDD" id="cd01347">
    <property type="entry name" value="ligand_gated_channel"/>
    <property type="match status" value="1"/>
</dbReference>
<evidence type="ECO:0000259" key="17">
    <source>
        <dbReference type="Pfam" id="PF07715"/>
    </source>
</evidence>
<evidence type="ECO:0000256" key="12">
    <source>
        <dbReference type="ARBA" id="ARBA00023170"/>
    </source>
</evidence>
<dbReference type="AlphaFoldDB" id="A0A376BYG3"/>
<keyword evidence="7" id="KW-0732">Signal</keyword>
<dbReference type="NCBIfam" id="TIGR01783">
    <property type="entry name" value="TonB-siderophor"/>
    <property type="match status" value="1"/>
</dbReference>
<evidence type="ECO:0000256" key="13">
    <source>
        <dbReference type="ARBA" id="ARBA00023237"/>
    </source>
</evidence>
<organism evidence="18 19">
    <name type="scientific">Bergeyella zoohelcum</name>
    <dbReference type="NCBI Taxonomy" id="1015"/>
    <lineage>
        <taxon>Bacteria</taxon>
        <taxon>Pseudomonadati</taxon>
        <taxon>Bacteroidota</taxon>
        <taxon>Flavobacteriia</taxon>
        <taxon>Flavobacteriales</taxon>
        <taxon>Weeksellaceae</taxon>
        <taxon>Bergeyella</taxon>
    </lineage>
</organism>
<dbReference type="Pfam" id="PF07715">
    <property type="entry name" value="Plug"/>
    <property type="match status" value="1"/>
</dbReference>
<dbReference type="Gene3D" id="2.40.170.20">
    <property type="entry name" value="TonB-dependent receptor, beta-barrel domain"/>
    <property type="match status" value="1"/>
</dbReference>
<evidence type="ECO:0000256" key="11">
    <source>
        <dbReference type="ARBA" id="ARBA00023136"/>
    </source>
</evidence>
<evidence type="ECO:0000256" key="5">
    <source>
        <dbReference type="ARBA" id="ARBA00022496"/>
    </source>
</evidence>
<evidence type="ECO:0000256" key="10">
    <source>
        <dbReference type="ARBA" id="ARBA00023077"/>
    </source>
</evidence>
<dbReference type="PANTHER" id="PTHR32552">
    <property type="entry name" value="FERRICHROME IRON RECEPTOR-RELATED"/>
    <property type="match status" value="1"/>
</dbReference>
<evidence type="ECO:0000313" key="18">
    <source>
        <dbReference type="EMBL" id="SSZ46683.1"/>
    </source>
</evidence>
<evidence type="ECO:0000256" key="6">
    <source>
        <dbReference type="ARBA" id="ARBA00022692"/>
    </source>
</evidence>
<keyword evidence="4 14" id="KW-1134">Transmembrane beta strand</keyword>
<dbReference type="RefSeq" id="WP_002687051.1">
    <property type="nucleotide sequence ID" value="NZ_UFTJ01000001.1"/>
</dbReference>
<dbReference type="GO" id="GO:0009279">
    <property type="term" value="C:cell outer membrane"/>
    <property type="evidence" value="ECO:0007669"/>
    <property type="project" value="UniProtKB-SubCell"/>
</dbReference>
<evidence type="ECO:0000256" key="8">
    <source>
        <dbReference type="ARBA" id="ARBA00023004"/>
    </source>
</evidence>
<evidence type="ECO:0000313" key="19">
    <source>
        <dbReference type="Proteomes" id="UP000255515"/>
    </source>
</evidence>
<evidence type="ECO:0000256" key="4">
    <source>
        <dbReference type="ARBA" id="ARBA00022452"/>
    </source>
</evidence>
<keyword evidence="8" id="KW-0408">Iron</keyword>
<evidence type="ECO:0000256" key="14">
    <source>
        <dbReference type="PROSITE-ProRule" id="PRU01360"/>
    </source>
</evidence>
<evidence type="ECO:0000256" key="9">
    <source>
        <dbReference type="ARBA" id="ARBA00023065"/>
    </source>
</evidence>
<dbReference type="InterPro" id="IPR010105">
    <property type="entry name" value="TonB_sidphr_rcpt"/>
</dbReference>
<evidence type="ECO:0000256" key="15">
    <source>
        <dbReference type="RuleBase" id="RU003357"/>
    </source>
</evidence>
<keyword evidence="3 14" id="KW-0813">Transport</keyword>
<dbReference type="PANTHER" id="PTHR32552:SF68">
    <property type="entry name" value="FERRICHROME OUTER MEMBRANE TRANSPORTER_PHAGE RECEPTOR"/>
    <property type="match status" value="1"/>
</dbReference>
<dbReference type="InterPro" id="IPR036942">
    <property type="entry name" value="Beta-barrel_TonB_sf"/>
</dbReference>
<gene>
    <name evidence="18" type="primary">bfrD</name>
    <name evidence="18" type="ORF">NCTC11661_00334</name>
</gene>
<dbReference type="PROSITE" id="PS52016">
    <property type="entry name" value="TONB_DEPENDENT_REC_3"/>
    <property type="match status" value="1"/>
</dbReference>
<dbReference type="GO" id="GO:0038023">
    <property type="term" value="F:signaling receptor activity"/>
    <property type="evidence" value="ECO:0007669"/>
    <property type="project" value="InterPro"/>
</dbReference>
<keyword evidence="10 15" id="KW-0798">TonB box</keyword>
<name>A0A376BYG3_9FLAO</name>
<keyword evidence="13 14" id="KW-0998">Cell outer membrane</keyword>
<feature type="domain" description="TonB-dependent receptor plug" evidence="17">
    <location>
        <begin position="53"/>
        <end position="152"/>
    </location>
</feature>
<dbReference type="SUPFAM" id="SSF56935">
    <property type="entry name" value="Porins"/>
    <property type="match status" value="1"/>
</dbReference>
<dbReference type="Gene3D" id="2.170.130.10">
    <property type="entry name" value="TonB-dependent receptor, plug domain"/>
    <property type="match status" value="1"/>
</dbReference>
<comment type="subcellular location">
    <subcellularLocation>
        <location evidence="1 14">Cell outer membrane</location>
        <topology evidence="1 14">Multi-pass membrane protein</topology>
    </subcellularLocation>
</comment>
<dbReference type="EMBL" id="UFTJ01000001">
    <property type="protein sequence ID" value="SSZ46683.1"/>
    <property type="molecule type" value="Genomic_DNA"/>
</dbReference>
<dbReference type="Proteomes" id="UP000255515">
    <property type="component" value="Unassembled WGS sequence"/>
</dbReference>
<keyword evidence="9" id="KW-0406">Ion transport</keyword>